<dbReference type="Proteomes" id="UP001064048">
    <property type="component" value="Chromosome 24"/>
</dbReference>
<sequence length="139" mass="16567">MPFAPELRSHSQQVCTLYKTAMRLIESYYVARFVVRYHQVILRKEFDKNACECDPKEQRRLLRVGQHEVFSKKHSIPGAKFPYSQGLAAGVAFAREVEPPDWVLDYWHPLEKAQYPDYFRRRECRKKEYIALWEAGTIR</sequence>
<name>A0ACC0K8H8_CHOFU</name>
<protein>
    <submittedName>
        <fullName evidence="1">Uncharacterized protein</fullName>
    </submittedName>
</protein>
<comment type="caution">
    <text evidence="1">The sequence shown here is derived from an EMBL/GenBank/DDBJ whole genome shotgun (WGS) entry which is preliminary data.</text>
</comment>
<reference evidence="1 2" key="1">
    <citation type="journal article" date="2022" name="Genome Biol. Evol.">
        <title>The Spruce Budworm Genome: Reconstructing the Evolutionary History of Antifreeze Proteins.</title>
        <authorList>
            <person name="Beliveau C."/>
            <person name="Gagne P."/>
            <person name="Picq S."/>
            <person name="Vernygora O."/>
            <person name="Keeling C.I."/>
            <person name="Pinkney K."/>
            <person name="Doucet D."/>
            <person name="Wen F."/>
            <person name="Johnston J.S."/>
            <person name="Maaroufi H."/>
            <person name="Boyle B."/>
            <person name="Laroche J."/>
            <person name="Dewar K."/>
            <person name="Juretic N."/>
            <person name="Blackburn G."/>
            <person name="Nisole A."/>
            <person name="Brunet B."/>
            <person name="Brandao M."/>
            <person name="Lumley L."/>
            <person name="Duan J."/>
            <person name="Quan G."/>
            <person name="Lucarotti C.J."/>
            <person name="Roe A.D."/>
            <person name="Sperling F.A.H."/>
            <person name="Levesque R.C."/>
            <person name="Cusson M."/>
        </authorList>
    </citation>
    <scope>NUCLEOTIDE SEQUENCE [LARGE SCALE GENOMIC DNA]</scope>
    <source>
        <strain evidence="1">Glfc:IPQL:Cfum</strain>
    </source>
</reference>
<proteinExistence type="predicted"/>
<keyword evidence="2" id="KW-1185">Reference proteome</keyword>
<accession>A0ACC0K8H8</accession>
<gene>
    <name evidence="1" type="ORF">MSG28_013731</name>
</gene>
<evidence type="ECO:0000313" key="2">
    <source>
        <dbReference type="Proteomes" id="UP001064048"/>
    </source>
</evidence>
<dbReference type="EMBL" id="CM046124">
    <property type="protein sequence ID" value="KAI8432772.1"/>
    <property type="molecule type" value="Genomic_DNA"/>
</dbReference>
<organism evidence="1 2">
    <name type="scientific">Choristoneura fumiferana</name>
    <name type="common">Spruce budworm moth</name>
    <name type="synonym">Archips fumiferana</name>
    <dbReference type="NCBI Taxonomy" id="7141"/>
    <lineage>
        <taxon>Eukaryota</taxon>
        <taxon>Metazoa</taxon>
        <taxon>Ecdysozoa</taxon>
        <taxon>Arthropoda</taxon>
        <taxon>Hexapoda</taxon>
        <taxon>Insecta</taxon>
        <taxon>Pterygota</taxon>
        <taxon>Neoptera</taxon>
        <taxon>Endopterygota</taxon>
        <taxon>Lepidoptera</taxon>
        <taxon>Glossata</taxon>
        <taxon>Ditrysia</taxon>
        <taxon>Tortricoidea</taxon>
        <taxon>Tortricidae</taxon>
        <taxon>Tortricinae</taxon>
        <taxon>Choristoneura</taxon>
    </lineage>
</organism>
<evidence type="ECO:0000313" key="1">
    <source>
        <dbReference type="EMBL" id="KAI8432772.1"/>
    </source>
</evidence>